<dbReference type="Gene3D" id="3.40.250.10">
    <property type="entry name" value="Rhodanese-like domain"/>
    <property type="match status" value="1"/>
</dbReference>
<dbReference type="SUPFAM" id="SSF56281">
    <property type="entry name" value="Metallo-hydrolase/oxidoreductase"/>
    <property type="match status" value="1"/>
</dbReference>
<feature type="domain" description="Rhodanese" evidence="3">
    <location>
        <begin position="27"/>
        <end position="124"/>
    </location>
</feature>
<dbReference type="GO" id="GO:0016787">
    <property type="term" value="F:hydrolase activity"/>
    <property type="evidence" value="ECO:0007669"/>
    <property type="project" value="UniProtKB-KW"/>
</dbReference>
<dbReference type="PANTHER" id="PTHR43084">
    <property type="entry name" value="PERSULFIDE DIOXYGENASE ETHE1"/>
    <property type="match status" value="1"/>
</dbReference>
<accession>M0LY28</accession>
<dbReference type="GO" id="GO:0050313">
    <property type="term" value="F:sulfur dioxygenase activity"/>
    <property type="evidence" value="ECO:0007669"/>
    <property type="project" value="InterPro"/>
</dbReference>
<protein>
    <submittedName>
        <fullName evidence="4">Fused rhodanese domain-containing protein/hydrolase</fullName>
    </submittedName>
</protein>
<comment type="caution">
    <text evidence="4">The sequence shown here is derived from an EMBL/GenBank/DDBJ whole genome shotgun (WGS) entry which is preliminary data.</text>
</comment>
<dbReference type="InterPro" id="IPR051682">
    <property type="entry name" value="Mito_Persulfide_Diox"/>
</dbReference>
<dbReference type="eggNOG" id="arCOG00517">
    <property type="taxonomic scope" value="Archaea"/>
</dbReference>
<dbReference type="GO" id="GO:0046872">
    <property type="term" value="F:metal ion binding"/>
    <property type="evidence" value="ECO:0007669"/>
    <property type="project" value="UniProtKB-KW"/>
</dbReference>
<keyword evidence="4" id="KW-0378">Hydrolase</keyword>
<dbReference type="InterPro" id="IPR036866">
    <property type="entry name" value="RibonucZ/Hydroxyglut_hydro"/>
</dbReference>
<proteinExistence type="predicted"/>
<dbReference type="Proteomes" id="UP000011566">
    <property type="component" value="Unassembled WGS sequence"/>
</dbReference>
<name>M0LY28_9EURY</name>
<feature type="compositionally biased region" description="Acidic residues" evidence="2">
    <location>
        <begin position="9"/>
        <end position="18"/>
    </location>
</feature>
<dbReference type="InterPro" id="IPR001279">
    <property type="entry name" value="Metallo-B-lactamas"/>
</dbReference>
<feature type="region of interest" description="Disordered" evidence="2">
    <location>
        <begin position="1"/>
        <end position="21"/>
    </location>
</feature>
<dbReference type="PANTHER" id="PTHR43084:SF1">
    <property type="entry name" value="PERSULFIDE DIOXYGENASE ETHE1, MITOCHONDRIAL"/>
    <property type="match status" value="1"/>
</dbReference>
<dbReference type="SUPFAM" id="SSF52821">
    <property type="entry name" value="Rhodanese/Cell cycle control phosphatase"/>
    <property type="match status" value="1"/>
</dbReference>
<organism evidence="4 5">
    <name type="scientific">Halococcus hamelinensis 100A6</name>
    <dbReference type="NCBI Taxonomy" id="1132509"/>
    <lineage>
        <taxon>Archaea</taxon>
        <taxon>Methanobacteriati</taxon>
        <taxon>Methanobacteriota</taxon>
        <taxon>Stenosarchaea group</taxon>
        <taxon>Halobacteria</taxon>
        <taxon>Halobacteriales</taxon>
        <taxon>Halococcaceae</taxon>
        <taxon>Halococcus</taxon>
    </lineage>
</organism>
<reference evidence="4 5" key="1">
    <citation type="journal article" date="2014" name="PLoS Genet.">
        <title>Phylogenetically driven sequencing of extremely halophilic archaea reveals strategies for static and dynamic osmo-response.</title>
        <authorList>
            <person name="Becker E.A."/>
            <person name="Seitzer P.M."/>
            <person name="Tritt A."/>
            <person name="Larsen D."/>
            <person name="Krusor M."/>
            <person name="Yao A.I."/>
            <person name="Wu D."/>
            <person name="Madern D."/>
            <person name="Eisen J.A."/>
            <person name="Darling A.E."/>
            <person name="Facciotti M.T."/>
        </authorList>
    </citation>
    <scope>NUCLEOTIDE SEQUENCE [LARGE SCALE GENOMIC DNA]</scope>
    <source>
        <strain evidence="4 5">100A6</strain>
    </source>
</reference>
<evidence type="ECO:0000256" key="1">
    <source>
        <dbReference type="ARBA" id="ARBA00022723"/>
    </source>
</evidence>
<keyword evidence="5" id="KW-1185">Reference proteome</keyword>
<dbReference type="Pfam" id="PF00753">
    <property type="entry name" value="Lactamase_B"/>
    <property type="match status" value="1"/>
</dbReference>
<dbReference type="RefSeq" id="WP_007693223.1">
    <property type="nucleotide sequence ID" value="NZ_AJRK01000426.1"/>
</dbReference>
<dbReference type="CDD" id="cd07724">
    <property type="entry name" value="POD-like_MBL-fold"/>
    <property type="match status" value="1"/>
</dbReference>
<feature type="compositionally biased region" description="Polar residues" evidence="2">
    <location>
        <begin position="381"/>
        <end position="395"/>
    </location>
</feature>
<dbReference type="OrthoDB" id="9180at2157"/>
<dbReference type="GO" id="GO:0006749">
    <property type="term" value="P:glutathione metabolic process"/>
    <property type="evidence" value="ECO:0007669"/>
    <property type="project" value="InterPro"/>
</dbReference>
<dbReference type="AlphaFoldDB" id="M0LY28"/>
<dbReference type="InterPro" id="IPR044528">
    <property type="entry name" value="POD-like_MBL-fold"/>
</dbReference>
<dbReference type="PATRIC" id="fig|1132509.6.peg.2120"/>
<evidence type="ECO:0000259" key="3">
    <source>
        <dbReference type="PROSITE" id="PS50206"/>
    </source>
</evidence>
<dbReference type="InterPro" id="IPR036873">
    <property type="entry name" value="Rhodanese-like_dom_sf"/>
</dbReference>
<gene>
    <name evidence="4" type="ORF">C447_09402</name>
</gene>
<dbReference type="EMBL" id="AOMB01000030">
    <property type="protein sequence ID" value="EMA38361.1"/>
    <property type="molecule type" value="Genomic_DNA"/>
</dbReference>
<sequence length="395" mass="42944">MSENGISEPDAEVESIEPDELKDRIDRGEEVVLLDTRASDAFEAWHIDGPNVTTYNVPYFEFLFDDVPEARLDGIPDDRPVTVLCAKGDSSEYVAGALQERGYEVTHLARGMNGWAELYEYHELDVGADVTVAQYQRPSSGCLAYLVVSGDEAAVIDPLRAFTDTYRQDARALGAEVAYALDTHVHADHVSGVRRVARENDADAIVPQPAAERGIDFETPYTTIEDGEAVPVGETEIEAIHAPGHTTGTTAYRVGDVLFTGDSLFTESVARPDLEAGAEGAAEAAADLHGTLQNTILPLPEDTVVAPGHFGEHAETVDGTYVARLGDLEARMEALRMDRESFVAFVRSDMPPRPNNHERIVAINLGERDADDREAFELEQGPNNCAASQNTLTSD</sequence>
<evidence type="ECO:0000256" key="2">
    <source>
        <dbReference type="SAM" id="MobiDB-lite"/>
    </source>
</evidence>
<dbReference type="PROSITE" id="PS50206">
    <property type="entry name" value="RHODANESE_3"/>
    <property type="match status" value="1"/>
</dbReference>
<dbReference type="SMART" id="SM00450">
    <property type="entry name" value="RHOD"/>
    <property type="match status" value="1"/>
</dbReference>
<evidence type="ECO:0000313" key="5">
    <source>
        <dbReference type="Proteomes" id="UP000011566"/>
    </source>
</evidence>
<feature type="region of interest" description="Disordered" evidence="2">
    <location>
        <begin position="376"/>
        <end position="395"/>
    </location>
</feature>
<dbReference type="Gene3D" id="3.60.15.10">
    <property type="entry name" value="Ribonuclease Z/Hydroxyacylglutathione hydrolase-like"/>
    <property type="match status" value="1"/>
</dbReference>
<dbReference type="SMART" id="SM00849">
    <property type="entry name" value="Lactamase_B"/>
    <property type="match status" value="1"/>
</dbReference>
<dbReference type="GO" id="GO:0070813">
    <property type="term" value="P:hydrogen sulfide metabolic process"/>
    <property type="evidence" value="ECO:0007669"/>
    <property type="project" value="TreeGrafter"/>
</dbReference>
<dbReference type="Pfam" id="PF00581">
    <property type="entry name" value="Rhodanese"/>
    <property type="match status" value="1"/>
</dbReference>
<dbReference type="InterPro" id="IPR001763">
    <property type="entry name" value="Rhodanese-like_dom"/>
</dbReference>
<keyword evidence="1" id="KW-0479">Metal-binding</keyword>
<evidence type="ECO:0000313" key="4">
    <source>
        <dbReference type="EMBL" id="EMA38361.1"/>
    </source>
</evidence>